<dbReference type="InterPro" id="IPR003961">
    <property type="entry name" value="FN3_dom"/>
</dbReference>
<keyword evidence="8" id="KW-0624">Polysaccharide degradation</keyword>
<dbReference type="InterPro" id="IPR036116">
    <property type="entry name" value="FN3_sf"/>
</dbReference>
<keyword evidence="6" id="KW-0119">Carbohydrate metabolism</keyword>
<evidence type="ECO:0000256" key="3">
    <source>
        <dbReference type="ARBA" id="ARBA00012744"/>
    </source>
</evidence>
<evidence type="ECO:0000256" key="10">
    <source>
        <dbReference type="SAM" id="SignalP"/>
    </source>
</evidence>
<evidence type="ECO:0000256" key="2">
    <source>
        <dbReference type="ARBA" id="ARBA00005336"/>
    </source>
</evidence>
<name>A0A841BU54_9ACTN</name>
<dbReference type="SUPFAM" id="SSF49384">
    <property type="entry name" value="Carbohydrate-binding domain"/>
    <property type="match status" value="1"/>
</dbReference>
<dbReference type="InterPro" id="IPR017853">
    <property type="entry name" value="GH"/>
</dbReference>
<dbReference type="InterPro" id="IPR036962">
    <property type="entry name" value="Glyco_hydro_3_N_sf"/>
</dbReference>
<evidence type="ECO:0000256" key="8">
    <source>
        <dbReference type="ARBA" id="ARBA00023326"/>
    </source>
</evidence>
<comment type="similarity">
    <text evidence="2 9">Belongs to the glycosyl hydrolase 3 family.</text>
</comment>
<feature type="signal peptide" evidence="10">
    <location>
        <begin position="1"/>
        <end position="33"/>
    </location>
</feature>
<evidence type="ECO:0000256" key="7">
    <source>
        <dbReference type="ARBA" id="ARBA00023295"/>
    </source>
</evidence>
<evidence type="ECO:0000256" key="4">
    <source>
        <dbReference type="ARBA" id="ARBA00022729"/>
    </source>
</evidence>
<feature type="domain" description="CBM2" evidence="12">
    <location>
        <begin position="803"/>
        <end position="913"/>
    </location>
</feature>
<accession>A0A841BU54</accession>
<dbReference type="PANTHER" id="PTHR30620:SF16">
    <property type="entry name" value="LYSOSOMAL BETA GLUCOSIDASE"/>
    <property type="match status" value="1"/>
</dbReference>
<evidence type="ECO:0000313" key="14">
    <source>
        <dbReference type="Proteomes" id="UP000587527"/>
    </source>
</evidence>
<dbReference type="AlphaFoldDB" id="A0A841BU54"/>
<dbReference type="GO" id="GO:0030247">
    <property type="term" value="F:polysaccharide binding"/>
    <property type="evidence" value="ECO:0007669"/>
    <property type="project" value="UniProtKB-UniRule"/>
</dbReference>
<evidence type="ECO:0000256" key="6">
    <source>
        <dbReference type="ARBA" id="ARBA00023277"/>
    </source>
</evidence>
<dbReference type="Gene3D" id="3.40.50.1700">
    <property type="entry name" value="Glycoside hydrolase family 3 C-terminal domain"/>
    <property type="match status" value="1"/>
</dbReference>
<keyword evidence="14" id="KW-1185">Reference proteome</keyword>
<dbReference type="EC" id="3.2.1.21" evidence="3"/>
<dbReference type="Pfam" id="PF00553">
    <property type="entry name" value="CBM_2"/>
    <property type="match status" value="1"/>
</dbReference>
<dbReference type="InterPro" id="IPR051915">
    <property type="entry name" value="Cellulose_Degrad_GH3"/>
</dbReference>
<dbReference type="Pfam" id="PF01915">
    <property type="entry name" value="Glyco_hydro_3_C"/>
    <property type="match status" value="1"/>
</dbReference>
<feature type="domain" description="Fibronectin type-III" evidence="11">
    <location>
        <begin position="624"/>
        <end position="710"/>
    </location>
</feature>
<protein>
    <recommendedName>
        <fullName evidence="3">beta-glucosidase</fullName>
        <ecNumber evidence="3">3.2.1.21</ecNumber>
    </recommendedName>
</protein>
<dbReference type="PROSITE" id="PS50853">
    <property type="entry name" value="FN3"/>
    <property type="match status" value="2"/>
</dbReference>
<dbReference type="InterPro" id="IPR036881">
    <property type="entry name" value="Glyco_hydro_3_C_sf"/>
</dbReference>
<keyword evidence="4 10" id="KW-0732">Signal</keyword>
<dbReference type="Gene3D" id="3.20.20.300">
    <property type="entry name" value="Glycoside hydrolase, family 3, N-terminal domain"/>
    <property type="match status" value="1"/>
</dbReference>
<dbReference type="Pfam" id="PF00041">
    <property type="entry name" value="fn3"/>
    <property type="match status" value="2"/>
</dbReference>
<keyword evidence="5 9" id="KW-0378">Hydrolase</keyword>
<dbReference type="InterPro" id="IPR019800">
    <property type="entry name" value="Glyco_hydro_3_AS"/>
</dbReference>
<dbReference type="InterPro" id="IPR013783">
    <property type="entry name" value="Ig-like_fold"/>
</dbReference>
<dbReference type="GO" id="GO:0008422">
    <property type="term" value="F:beta-glucosidase activity"/>
    <property type="evidence" value="ECO:0007669"/>
    <property type="project" value="UniProtKB-EC"/>
</dbReference>
<dbReference type="SMART" id="SM00637">
    <property type="entry name" value="CBD_II"/>
    <property type="match status" value="1"/>
</dbReference>
<dbReference type="InterPro" id="IPR002772">
    <property type="entry name" value="Glyco_hydro_3_C"/>
</dbReference>
<evidence type="ECO:0000256" key="5">
    <source>
        <dbReference type="ARBA" id="ARBA00022801"/>
    </source>
</evidence>
<evidence type="ECO:0000256" key="9">
    <source>
        <dbReference type="RuleBase" id="RU361161"/>
    </source>
</evidence>
<proteinExistence type="inferred from homology"/>
<dbReference type="InterPro" id="IPR018366">
    <property type="entry name" value="CBM2_CS"/>
</dbReference>
<dbReference type="EMBL" id="JACHMN010000003">
    <property type="protein sequence ID" value="MBB5872627.1"/>
    <property type="molecule type" value="Genomic_DNA"/>
</dbReference>
<feature type="domain" description="Fibronectin type-III" evidence="11">
    <location>
        <begin position="718"/>
        <end position="804"/>
    </location>
</feature>
<keyword evidence="7 9" id="KW-0326">Glycosidase</keyword>
<dbReference type="PRINTS" id="PR00133">
    <property type="entry name" value="GLHYDRLASE3"/>
</dbReference>
<reference evidence="13 14" key="1">
    <citation type="submission" date="2020-08" db="EMBL/GenBank/DDBJ databases">
        <title>Sequencing the genomes of 1000 actinobacteria strains.</title>
        <authorList>
            <person name="Klenk H.-P."/>
        </authorList>
    </citation>
    <scope>NUCLEOTIDE SEQUENCE [LARGE SCALE GENOMIC DNA]</scope>
    <source>
        <strain evidence="13 14">DSM 45362</strain>
    </source>
</reference>
<organism evidence="13 14">
    <name type="scientific">Allocatelliglobosispora scoriae</name>
    <dbReference type="NCBI Taxonomy" id="643052"/>
    <lineage>
        <taxon>Bacteria</taxon>
        <taxon>Bacillati</taxon>
        <taxon>Actinomycetota</taxon>
        <taxon>Actinomycetes</taxon>
        <taxon>Micromonosporales</taxon>
        <taxon>Micromonosporaceae</taxon>
        <taxon>Allocatelliglobosispora</taxon>
    </lineage>
</organism>
<dbReference type="InterPro" id="IPR001764">
    <property type="entry name" value="Glyco_hydro_3_N"/>
</dbReference>
<dbReference type="SUPFAM" id="SSF49265">
    <property type="entry name" value="Fibronectin type III"/>
    <property type="match status" value="1"/>
</dbReference>
<dbReference type="PROSITE" id="PS00561">
    <property type="entry name" value="CBM2_A"/>
    <property type="match status" value="1"/>
</dbReference>
<dbReference type="SUPFAM" id="SSF51445">
    <property type="entry name" value="(Trans)glycosidases"/>
    <property type="match status" value="1"/>
</dbReference>
<dbReference type="Proteomes" id="UP000587527">
    <property type="component" value="Unassembled WGS sequence"/>
</dbReference>
<dbReference type="PROSITE" id="PS51318">
    <property type="entry name" value="TAT"/>
    <property type="match status" value="1"/>
</dbReference>
<gene>
    <name evidence="13" type="ORF">F4553_006061</name>
</gene>
<evidence type="ECO:0000259" key="11">
    <source>
        <dbReference type="PROSITE" id="PS50853"/>
    </source>
</evidence>
<comment type="caution">
    <text evidence="13">The sequence shown here is derived from an EMBL/GenBank/DDBJ whole genome shotgun (WGS) entry which is preliminary data.</text>
</comment>
<dbReference type="InterPro" id="IPR008965">
    <property type="entry name" value="CBM2/CBM3_carb-bd_dom_sf"/>
</dbReference>
<dbReference type="PANTHER" id="PTHR30620">
    <property type="entry name" value="PERIPLASMIC BETA-GLUCOSIDASE-RELATED"/>
    <property type="match status" value="1"/>
</dbReference>
<dbReference type="CDD" id="cd00063">
    <property type="entry name" value="FN3"/>
    <property type="match status" value="2"/>
</dbReference>
<dbReference type="SUPFAM" id="SSF52279">
    <property type="entry name" value="Beta-D-glucan exohydrolase, C-terminal domain"/>
    <property type="match status" value="1"/>
</dbReference>
<dbReference type="GO" id="GO:0009251">
    <property type="term" value="P:glucan catabolic process"/>
    <property type="evidence" value="ECO:0007669"/>
    <property type="project" value="TreeGrafter"/>
</dbReference>
<dbReference type="PROSITE" id="PS00775">
    <property type="entry name" value="GLYCOSYL_HYDROL_F3"/>
    <property type="match status" value="1"/>
</dbReference>
<sequence length="913" mass="92680">MPETIPSRRRWLTALCGLTLAAAALAVPGGAAAAVLPYQDPSLPVATRVADLLGRMSLDEKLGQMTQAERASVTTAELTSYRVGSVLSGGGSAPSSNNAASWADMVDGFQNAALATPLGIPMIYGVDAVHGHNNVVGATIFPHNIGLGATRNPALVQSIGRAVAEEVTGTGIQWNFAPCLCVARNDRWGRTYESFGEKPELASSMTTIVTGLQGSTLGGAPASVLATAKHFIGDGGTTGGVDQGNTQISEAELRAIHLPPFQAAVQRGVGSVMISYSSWNGSKLHGNQFLINTVLKGELGFTGFVVSDWNGVDQIDGATGLSGTDVRTAINAGIDMVMAPTSWKTYISLLRTEVQAGRVTQARIDDAVKRILTKKFELGLFEHPLADRSYASTVGSAAHRNLARSAVAQSQVLLKNSGNLLPLAKTGGKIFVAGKSADNIGYQSGGWTVTWQGGSGATTPGTTILQGIRSTVGSGATVTYSANGSGIDSSYRVAIAVVGETPYAEGQGDRTGAMGLDSTDLTTISTLRAAGVPVVVVLVSGRPLDISGQLANWAALVAAWLPGTEGQGVADVLFGDVAPTGKTPMTWPNSASQQPINDGDGQASLFPYGFGLGYGAVDTSPPTAPGTPVASGITSSGATLTWAASTDNVGVTGYDVLNAANIVVTTASGTSVTLTGLSPATQYTLRARARDAAGNQSSPSSAVTFTTLSSVDTSPPTTPGTPTATAITATGATLTWTPSTDNVGVTGYDVLNAANAVVTTVSGPTATLTGLSPSTQYTLRARARDAAGNQSSASGAVTFTTSGTGGGATCRVTYVPNTWGGGGFGANVTIANTGTTTINGWTLAFTWPGSQQISAGWSATWTQSGANVTATNLSWNATLAPGASTGLGFNATYTATNPSPTTFTLNGTLCAVA</sequence>
<dbReference type="Gene3D" id="2.60.40.290">
    <property type="match status" value="1"/>
</dbReference>
<dbReference type="PROSITE" id="PS51173">
    <property type="entry name" value="CBM2"/>
    <property type="match status" value="1"/>
</dbReference>
<evidence type="ECO:0000259" key="12">
    <source>
        <dbReference type="PROSITE" id="PS51173"/>
    </source>
</evidence>
<comment type="catalytic activity">
    <reaction evidence="1">
        <text>Hydrolysis of terminal, non-reducing beta-D-glucosyl residues with release of beta-D-glucose.</text>
        <dbReference type="EC" id="3.2.1.21"/>
    </reaction>
</comment>
<dbReference type="SMART" id="SM00060">
    <property type="entry name" value="FN3"/>
    <property type="match status" value="2"/>
</dbReference>
<dbReference type="RefSeq" id="WP_184842560.1">
    <property type="nucleotide sequence ID" value="NZ_JACHMN010000003.1"/>
</dbReference>
<dbReference type="InterPro" id="IPR012291">
    <property type="entry name" value="CBM2_carb-bd_dom_sf"/>
</dbReference>
<dbReference type="Gene3D" id="2.60.40.10">
    <property type="entry name" value="Immunoglobulins"/>
    <property type="match status" value="2"/>
</dbReference>
<dbReference type="InterPro" id="IPR001919">
    <property type="entry name" value="CBD2"/>
</dbReference>
<evidence type="ECO:0000256" key="1">
    <source>
        <dbReference type="ARBA" id="ARBA00000448"/>
    </source>
</evidence>
<feature type="chain" id="PRO_5032339646" description="beta-glucosidase" evidence="10">
    <location>
        <begin position="34"/>
        <end position="913"/>
    </location>
</feature>
<dbReference type="InterPro" id="IPR006311">
    <property type="entry name" value="TAT_signal"/>
</dbReference>
<evidence type="ECO:0000313" key="13">
    <source>
        <dbReference type="EMBL" id="MBB5872627.1"/>
    </source>
</evidence>
<dbReference type="Pfam" id="PF00933">
    <property type="entry name" value="Glyco_hydro_3"/>
    <property type="match status" value="1"/>
</dbReference>